<accession>A0AAE0CXI7</accession>
<evidence type="ECO:0000256" key="9">
    <source>
        <dbReference type="ARBA" id="ARBA00023180"/>
    </source>
</evidence>
<keyword evidence="6" id="KW-0735">Signal-anchor</keyword>
<dbReference type="EMBL" id="VYYT01000843">
    <property type="protein sequence ID" value="KAK2729044.1"/>
    <property type="molecule type" value="Genomic_DNA"/>
</dbReference>
<evidence type="ECO:0000313" key="11">
    <source>
        <dbReference type="EMBL" id="KAK2729044.1"/>
    </source>
</evidence>
<name>A0AAE0CXI7_COLKA</name>
<dbReference type="GO" id="GO:0006493">
    <property type="term" value="P:protein O-linked glycosylation"/>
    <property type="evidence" value="ECO:0007669"/>
    <property type="project" value="TreeGrafter"/>
</dbReference>
<keyword evidence="12" id="KW-1185">Reference proteome</keyword>
<dbReference type="Gene3D" id="3.90.550.10">
    <property type="entry name" value="Spore Coat Polysaccharide Biosynthesis Protein SpsA, Chain A"/>
    <property type="match status" value="1"/>
</dbReference>
<dbReference type="InterPro" id="IPR029044">
    <property type="entry name" value="Nucleotide-diphossugar_trans"/>
</dbReference>
<dbReference type="GO" id="GO:0000033">
    <property type="term" value="F:alpha-1,3-mannosyltransferase activity"/>
    <property type="evidence" value="ECO:0007669"/>
    <property type="project" value="TreeGrafter"/>
</dbReference>
<evidence type="ECO:0000256" key="1">
    <source>
        <dbReference type="ARBA" id="ARBA00004606"/>
    </source>
</evidence>
<dbReference type="PANTHER" id="PTHR31392">
    <property type="entry name" value="ALPHA-1,3-MANNOSYLTRANSFERASE MNN1-RELATED"/>
    <property type="match status" value="1"/>
</dbReference>
<evidence type="ECO:0000256" key="4">
    <source>
        <dbReference type="ARBA" id="ARBA00022679"/>
    </source>
</evidence>
<dbReference type="AlphaFoldDB" id="A0AAE0CXI7"/>
<protein>
    <submittedName>
        <fullName evidence="11">Uncharacterized protein</fullName>
    </submittedName>
</protein>
<dbReference type="Pfam" id="PF11051">
    <property type="entry name" value="Mannosyl_trans3"/>
    <property type="match status" value="1"/>
</dbReference>
<evidence type="ECO:0000313" key="12">
    <source>
        <dbReference type="Proteomes" id="UP001281614"/>
    </source>
</evidence>
<feature type="compositionally biased region" description="Basic and acidic residues" evidence="10">
    <location>
        <begin position="52"/>
        <end position="61"/>
    </location>
</feature>
<comment type="subcellular location">
    <subcellularLocation>
        <location evidence="1">Membrane</location>
        <topology evidence="1">Single-pass type II membrane protein</topology>
    </subcellularLocation>
</comment>
<dbReference type="GO" id="GO:0005794">
    <property type="term" value="C:Golgi apparatus"/>
    <property type="evidence" value="ECO:0007669"/>
    <property type="project" value="TreeGrafter"/>
</dbReference>
<keyword evidence="7" id="KW-1133">Transmembrane helix</keyword>
<feature type="compositionally biased region" description="Pro residues" evidence="10">
    <location>
        <begin position="39"/>
        <end position="50"/>
    </location>
</feature>
<keyword evidence="9" id="KW-0325">Glycoprotein</keyword>
<keyword evidence="4" id="KW-0808">Transferase</keyword>
<keyword evidence="8" id="KW-0472">Membrane</keyword>
<evidence type="ECO:0000256" key="5">
    <source>
        <dbReference type="ARBA" id="ARBA00022692"/>
    </source>
</evidence>
<evidence type="ECO:0000256" key="10">
    <source>
        <dbReference type="SAM" id="MobiDB-lite"/>
    </source>
</evidence>
<evidence type="ECO:0000256" key="8">
    <source>
        <dbReference type="ARBA" id="ARBA00023136"/>
    </source>
</evidence>
<comment type="similarity">
    <text evidence="2">Belongs to the MNN1/MNT family.</text>
</comment>
<keyword evidence="3" id="KW-0328">Glycosyltransferase</keyword>
<comment type="caution">
    <text evidence="11">The sequence shown here is derived from an EMBL/GenBank/DDBJ whole genome shotgun (WGS) entry which is preliminary data.</text>
</comment>
<reference evidence="11" key="1">
    <citation type="submission" date="2023-02" db="EMBL/GenBank/DDBJ databases">
        <title>Colletotrichum kahawae CIFC_Que2 genome sequencing and assembly.</title>
        <authorList>
            <person name="Baroncelli R."/>
        </authorList>
    </citation>
    <scope>NUCLEOTIDE SEQUENCE</scope>
    <source>
        <strain evidence="11">CIFC_Que2</strain>
    </source>
</reference>
<dbReference type="GO" id="GO:0016020">
    <property type="term" value="C:membrane"/>
    <property type="evidence" value="ECO:0007669"/>
    <property type="project" value="UniProtKB-SubCell"/>
</dbReference>
<sequence length="494" mass="55741">MVVVAMPSSRMTTAALSVCLLLMFFYSLSIFAPSYHPTSPTPPAAQPPSHPQHGDKPKEDLSSAWQKEADSIITQARALIEDPIQPPYKDKFYDLGQRVIAAREWVKFIDNAPKSANTKVLLETVESAIGSCFPFIQNSPKRLDSKTPFSDLRSSIVPGSRGFVIPTGKGTMRYATHLIGALQEILHSNMTIQIVYAGDEDFPPEDREKLRSRFSEVQFLDIFTVIDDTTLQLAKGGWAIKAFAALYAPFEEVLLSDADSVFVQVPEKLFADPSYETTGALLFHDRLIWQHAFAERHEWWKSQIHEPSAALNKSLVWTEDYAEEGDSGVVVIDKSRLDVLMGLLHVAWQNTYEVREEVTYKLTYGDKETWWFGWELSGSSYAFEKHYGAMIGWFKEKVDDAAQRICSFVIGHVDVRDDLIWYNGGLLKNKKVDPKEFGLPTHTLVDGTWEKGADRTQMSCMVGENVKTLTKDMTWVLNSSITLAQELDKEFGFV</sequence>
<organism evidence="11 12">
    <name type="scientific">Colletotrichum kahawae</name>
    <name type="common">Coffee berry disease fungus</name>
    <dbReference type="NCBI Taxonomy" id="34407"/>
    <lineage>
        <taxon>Eukaryota</taxon>
        <taxon>Fungi</taxon>
        <taxon>Dikarya</taxon>
        <taxon>Ascomycota</taxon>
        <taxon>Pezizomycotina</taxon>
        <taxon>Sordariomycetes</taxon>
        <taxon>Hypocreomycetidae</taxon>
        <taxon>Glomerellales</taxon>
        <taxon>Glomerellaceae</taxon>
        <taxon>Colletotrichum</taxon>
        <taxon>Colletotrichum gloeosporioides species complex</taxon>
    </lineage>
</organism>
<feature type="region of interest" description="Disordered" evidence="10">
    <location>
        <begin position="37"/>
        <end position="64"/>
    </location>
</feature>
<dbReference type="PANTHER" id="PTHR31392:SF1">
    <property type="entry name" value="ALPHA-1,3-MANNOSYLTRANSFERASE MNN1-RELATED"/>
    <property type="match status" value="1"/>
</dbReference>
<dbReference type="SUPFAM" id="SSF53448">
    <property type="entry name" value="Nucleotide-diphospho-sugar transferases"/>
    <property type="match status" value="1"/>
</dbReference>
<evidence type="ECO:0000256" key="3">
    <source>
        <dbReference type="ARBA" id="ARBA00022676"/>
    </source>
</evidence>
<keyword evidence="5" id="KW-0812">Transmembrane</keyword>
<proteinExistence type="inferred from homology"/>
<evidence type="ECO:0000256" key="7">
    <source>
        <dbReference type="ARBA" id="ARBA00022989"/>
    </source>
</evidence>
<evidence type="ECO:0000256" key="6">
    <source>
        <dbReference type="ARBA" id="ARBA00022968"/>
    </source>
</evidence>
<dbReference type="Proteomes" id="UP001281614">
    <property type="component" value="Unassembled WGS sequence"/>
</dbReference>
<evidence type="ECO:0000256" key="2">
    <source>
        <dbReference type="ARBA" id="ARBA00009105"/>
    </source>
</evidence>
<dbReference type="InterPro" id="IPR022751">
    <property type="entry name" value="Alpha_mannosyltransferase"/>
</dbReference>
<gene>
    <name evidence="11" type="ORF">CKAH01_10483</name>
</gene>